<dbReference type="Gene3D" id="3.30.1360.40">
    <property type="match status" value="1"/>
</dbReference>
<dbReference type="FunFam" id="1.10.132.20:FF:000001">
    <property type="entry name" value="Ribosome-recycling factor"/>
    <property type="match status" value="1"/>
</dbReference>
<evidence type="ECO:0000256" key="3">
    <source>
        <dbReference type="ARBA" id="ARBA00022490"/>
    </source>
</evidence>
<dbReference type="CDD" id="cd00520">
    <property type="entry name" value="RRF"/>
    <property type="match status" value="1"/>
</dbReference>
<comment type="caution">
    <text evidence="8">The sequence shown here is derived from an EMBL/GenBank/DDBJ whole genome shotgun (WGS) entry which is preliminary data.</text>
</comment>
<accession>A0A226BZN6</accession>
<reference evidence="8 9" key="1">
    <citation type="submission" date="2017-06" db="EMBL/GenBank/DDBJ databases">
        <title>Draft Genome Sequence of Natranaerobius trueperi halophilic, alkalithermophilic bacteria from soda lakes.</title>
        <authorList>
            <person name="Zhao B."/>
        </authorList>
    </citation>
    <scope>NUCLEOTIDE SEQUENCE [LARGE SCALE GENOMIC DNA]</scope>
    <source>
        <strain evidence="8 9">DSM 18760</strain>
    </source>
</reference>
<dbReference type="GO" id="GO:0043023">
    <property type="term" value="F:ribosomal large subunit binding"/>
    <property type="evidence" value="ECO:0007669"/>
    <property type="project" value="TreeGrafter"/>
</dbReference>
<dbReference type="HAMAP" id="MF_00040">
    <property type="entry name" value="RRF"/>
    <property type="match status" value="1"/>
</dbReference>
<dbReference type="InterPro" id="IPR036191">
    <property type="entry name" value="RRF_sf"/>
</dbReference>
<evidence type="ECO:0000256" key="6">
    <source>
        <dbReference type="SAM" id="MobiDB-lite"/>
    </source>
</evidence>
<dbReference type="RefSeq" id="WP_089023047.1">
    <property type="nucleotide sequence ID" value="NZ_NIQC01000006.1"/>
</dbReference>
<dbReference type="Gene3D" id="1.10.132.20">
    <property type="entry name" value="Ribosome-recycling factor"/>
    <property type="match status" value="1"/>
</dbReference>
<dbReference type="GO" id="GO:0005737">
    <property type="term" value="C:cytoplasm"/>
    <property type="evidence" value="ECO:0007669"/>
    <property type="project" value="UniProtKB-SubCell"/>
</dbReference>
<organism evidence="8 9">
    <name type="scientific">Natranaerobius trueperi</name>
    <dbReference type="NCBI Taxonomy" id="759412"/>
    <lineage>
        <taxon>Bacteria</taxon>
        <taxon>Bacillati</taxon>
        <taxon>Bacillota</taxon>
        <taxon>Clostridia</taxon>
        <taxon>Natranaerobiales</taxon>
        <taxon>Natranaerobiaceae</taxon>
        <taxon>Natranaerobius</taxon>
    </lineage>
</organism>
<comment type="similarity">
    <text evidence="2 5">Belongs to the RRF family.</text>
</comment>
<evidence type="ECO:0000256" key="1">
    <source>
        <dbReference type="ARBA" id="ARBA00004496"/>
    </source>
</evidence>
<dbReference type="GO" id="GO:0006415">
    <property type="term" value="P:translational termination"/>
    <property type="evidence" value="ECO:0007669"/>
    <property type="project" value="UniProtKB-UniRule"/>
</dbReference>
<dbReference type="AlphaFoldDB" id="A0A226BZN6"/>
<evidence type="ECO:0000256" key="2">
    <source>
        <dbReference type="ARBA" id="ARBA00005912"/>
    </source>
</evidence>
<dbReference type="PANTHER" id="PTHR20982:SF3">
    <property type="entry name" value="MITOCHONDRIAL RIBOSOME RECYCLING FACTOR PSEUDO 1"/>
    <property type="match status" value="1"/>
</dbReference>
<protein>
    <recommendedName>
        <fullName evidence="5">Ribosome-recycling factor</fullName>
        <shortName evidence="5">RRF</shortName>
    </recommendedName>
    <alternativeName>
        <fullName evidence="5">Ribosome-releasing factor</fullName>
    </alternativeName>
</protein>
<dbReference type="SUPFAM" id="SSF55194">
    <property type="entry name" value="Ribosome recycling factor, RRF"/>
    <property type="match status" value="1"/>
</dbReference>
<dbReference type="InterPro" id="IPR023584">
    <property type="entry name" value="Ribosome_recyc_fac_dom"/>
</dbReference>
<dbReference type="OrthoDB" id="9804006at2"/>
<evidence type="ECO:0000313" key="9">
    <source>
        <dbReference type="Proteomes" id="UP000214588"/>
    </source>
</evidence>
<evidence type="ECO:0000313" key="8">
    <source>
        <dbReference type="EMBL" id="OWZ84262.1"/>
    </source>
</evidence>
<evidence type="ECO:0000259" key="7">
    <source>
        <dbReference type="Pfam" id="PF01765"/>
    </source>
</evidence>
<dbReference type="FunFam" id="3.30.1360.40:FF:000001">
    <property type="entry name" value="Ribosome-recycling factor"/>
    <property type="match status" value="1"/>
</dbReference>
<sequence length="184" mass="21006">MDSIFKETEKKMEKALSSLKQELTSLRAGRANPSLLEGIMVDYYGMATPLNQLANISAPEPRLLVIQPYDKSAIQDIEKAIQMSDLGLTPNNDGEKVRLSIPQLTEERRKELVKLVKQKGEDSKVAVRNIRRESNDELKQLEKEKEISEDDSKRGQEKIQEITDNYIKKIDEALKAKEEEITSF</sequence>
<gene>
    <name evidence="5" type="primary">frr</name>
    <name evidence="8" type="ORF">CDO51_04180</name>
</gene>
<evidence type="ECO:0000256" key="4">
    <source>
        <dbReference type="ARBA" id="ARBA00022917"/>
    </source>
</evidence>
<feature type="domain" description="Ribosome recycling factor" evidence="7">
    <location>
        <begin position="19"/>
        <end position="181"/>
    </location>
</feature>
<keyword evidence="9" id="KW-1185">Reference proteome</keyword>
<comment type="function">
    <text evidence="5">Responsible for the release of ribosomes from messenger RNA at the termination of protein biosynthesis. May increase the efficiency of translation by recycling ribosomes from one round of translation to another.</text>
</comment>
<dbReference type="Proteomes" id="UP000214588">
    <property type="component" value="Unassembled WGS sequence"/>
</dbReference>
<dbReference type="PANTHER" id="PTHR20982">
    <property type="entry name" value="RIBOSOME RECYCLING FACTOR"/>
    <property type="match status" value="1"/>
</dbReference>
<dbReference type="InterPro" id="IPR002661">
    <property type="entry name" value="Ribosome_recyc_fac"/>
</dbReference>
<comment type="subcellular location">
    <subcellularLocation>
        <location evidence="1 5">Cytoplasm</location>
    </subcellularLocation>
</comment>
<dbReference type="NCBIfam" id="TIGR00496">
    <property type="entry name" value="frr"/>
    <property type="match status" value="1"/>
</dbReference>
<keyword evidence="4 5" id="KW-0648">Protein biosynthesis</keyword>
<proteinExistence type="inferred from homology"/>
<dbReference type="EMBL" id="NIQC01000006">
    <property type="protein sequence ID" value="OWZ84262.1"/>
    <property type="molecule type" value="Genomic_DNA"/>
</dbReference>
<evidence type="ECO:0000256" key="5">
    <source>
        <dbReference type="HAMAP-Rule" id="MF_00040"/>
    </source>
</evidence>
<feature type="region of interest" description="Disordered" evidence="6">
    <location>
        <begin position="134"/>
        <end position="158"/>
    </location>
</feature>
<name>A0A226BZN6_9FIRM</name>
<dbReference type="Pfam" id="PF01765">
    <property type="entry name" value="RRF"/>
    <property type="match status" value="1"/>
</dbReference>
<keyword evidence="3 5" id="KW-0963">Cytoplasm</keyword>